<protein>
    <recommendedName>
        <fullName evidence="3">Family 43 glycosylhydrolase</fullName>
    </recommendedName>
</protein>
<dbReference type="RefSeq" id="WP_188177873.1">
    <property type="nucleotide sequence ID" value="NZ_JACVVD010000015.1"/>
</dbReference>
<dbReference type="AlphaFoldDB" id="A0A926KTZ5"/>
<dbReference type="PANTHER" id="PTHR22925:SF3">
    <property type="entry name" value="GLYCOSYL HYDROLASE FAMILY PROTEIN 43"/>
    <property type="match status" value="1"/>
</dbReference>
<evidence type="ECO:0008006" key="3">
    <source>
        <dbReference type="Google" id="ProtNLM"/>
    </source>
</evidence>
<name>A0A926KTZ5_9BACL</name>
<reference evidence="1" key="1">
    <citation type="submission" date="2020-09" db="EMBL/GenBank/DDBJ databases">
        <title>Draft Genome Sequence of Paenibacillus sp. WST5.</title>
        <authorList>
            <person name="Bao Z."/>
        </authorList>
    </citation>
    <scope>NUCLEOTIDE SEQUENCE</scope>
    <source>
        <strain evidence="1">WST5</strain>
    </source>
</reference>
<evidence type="ECO:0000313" key="2">
    <source>
        <dbReference type="Proteomes" id="UP000650466"/>
    </source>
</evidence>
<comment type="caution">
    <text evidence="1">The sequence shown here is derived from an EMBL/GenBank/DDBJ whole genome shotgun (WGS) entry which is preliminary data.</text>
</comment>
<gene>
    <name evidence="1" type="ORF">ICC18_29020</name>
</gene>
<sequence>MKRKGRRESRSPLWIHPGWVINGSAGFSVYAANIDNRQIWHDVDGNFIHAHGGGFLQEGDYYYWFGENRQGGKKVSCYRSRDLLHWEFRNDVLRTDSAFKPVYHRTSSDMDPYHTIDKGYGSGAVIERPKVLHDALTGKYVMWM</sequence>
<dbReference type="SUPFAM" id="SSF75005">
    <property type="entry name" value="Arabinanase/levansucrase/invertase"/>
    <property type="match status" value="1"/>
</dbReference>
<accession>A0A926KTZ5</accession>
<dbReference type="InterPro" id="IPR023296">
    <property type="entry name" value="Glyco_hydro_beta-prop_sf"/>
</dbReference>
<dbReference type="EMBL" id="JACVVD010000015">
    <property type="protein sequence ID" value="MBD0384094.1"/>
    <property type="molecule type" value="Genomic_DNA"/>
</dbReference>
<dbReference type="PANTHER" id="PTHR22925">
    <property type="entry name" value="GLYCOSYL HYDROLASE 43 FAMILY MEMBER"/>
    <property type="match status" value="1"/>
</dbReference>
<dbReference type="Gene3D" id="2.115.10.20">
    <property type="entry name" value="Glycosyl hydrolase domain, family 43"/>
    <property type="match status" value="1"/>
</dbReference>
<proteinExistence type="predicted"/>
<organism evidence="1 2">
    <name type="scientific">Paenibacillus sedimenti</name>
    <dbReference type="NCBI Taxonomy" id="2770274"/>
    <lineage>
        <taxon>Bacteria</taxon>
        <taxon>Bacillati</taxon>
        <taxon>Bacillota</taxon>
        <taxon>Bacilli</taxon>
        <taxon>Bacillales</taxon>
        <taxon>Paenibacillaceae</taxon>
        <taxon>Paenibacillus</taxon>
    </lineage>
</organism>
<evidence type="ECO:0000313" key="1">
    <source>
        <dbReference type="EMBL" id="MBD0384094.1"/>
    </source>
</evidence>
<keyword evidence="2" id="KW-1185">Reference proteome</keyword>
<dbReference type="Proteomes" id="UP000650466">
    <property type="component" value="Unassembled WGS sequence"/>
</dbReference>